<dbReference type="GO" id="GO:0035438">
    <property type="term" value="F:cyclic-di-GMP binding"/>
    <property type="evidence" value="ECO:0007669"/>
    <property type="project" value="InterPro"/>
</dbReference>
<proteinExistence type="predicted"/>
<organism evidence="2 3">
    <name type="scientific">Corallococcus macrosporus DSM 14697</name>
    <dbReference type="NCBI Taxonomy" id="1189310"/>
    <lineage>
        <taxon>Bacteria</taxon>
        <taxon>Pseudomonadati</taxon>
        <taxon>Myxococcota</taxon>
        <taxon>Myxococcia</taxon>
        <taxon>Myxococcales</taxon>
        <taxon>Cystobacterineae</taxon>
        <taxon>Myxococcaceae</taxon>
        <taxon>Corallococcus</taxon>
    </lineage>
</organism>
<dbReference type="InterPro" id="IPR009875">
    <property type="entry name" value="PilZ_domain"/>
</dbReference>
<feature type="domain" description="PilZ" evidence="1">
    <location>
        <begin position="58"/>
        <end position="146"/>
    </location>
</feature>
<dbReference type="AlphaFoldDB" id="A0A250K1I5"/>
<dbReference type="Pfam" id="PF07238">
    <property type="entry name" value="PilZ"/>
    <property type="match status" value="1"/>
</dbReference>
<sequence length="303" mass="32396">MESQSARAIDEYTALLGLQQKRPLSAEQEQRLELLRDVLLELGALPEEGSALPIRPARVEAVLDLSFATQDDVVRAYSKNIGAGGLAIRTSRALPVGSMLELRITLPDAPELLVAQGQVAWSREEGMGVAFTQLPAEGERRLKALLVKDASLLNRVRNVLRTDVRELLTSDVRELGGAPAAAAKAAEAVEVDTRPLVLVRLSDARLMALVTELFTQKGIHVVTKSDTPVPLIVVDASSALDVLTSAARIGTRTVMVNVSGPDSLVGRLSHLNPAAYVRHPANAAAVFHAVERLLLAASGRPGR</sequence>
<name>A0A250K1I5_9BACT</name>
<dbReference type="SUPFAM" id="SSF141371">
    <property type="entry name" value="PilZ domain-like"/>
    <property type="match status" value="1"/>
</dbReference>
<evidence type="ECO:0000259" key="1">
    <source>
        <dbReference type="Pfam" id="PF07238"/>
    </source>
</evidence>
<dbReference type="Proteomes" id="UP000217343">
    <property type="component" value="Chromosome"/>
</dbReference>
<accession>A0A250K1I5</accession>
<evidence type="ECO:0000313" key="3">
    <source>
        <dbReference type="Proteomes" id="UP000217343"/>
    </source>
</evidence>
<dbReference type="KEGG" id="mmas:MYMAC_005261"/>
<dbReference type="EMBL" id="CP022203">
    <property type="protein sequence ID" value="ATB49607.1"/>
    <property type="molecule type" value="Genomic_DNA"/>
</dbReference>
<evidence type="ECO:0000313" key="2">
    <source>
        <dbReference type="EMBL" id="ATB49607.1"/>
    </source>
</evidence>
<gene>
    <name evidence="2" type="ORF">MYMAC_005261</name>
</gene>
<protein>
    <submittedName>
        <fullName evidence="2">Cyclic nucleotide-binding protein</fullName>
    </submittedName>
</protein>
<dbReference type="Gene3D" id="2.40.10.220">
    <property type="entry name" value="predicted glycosyltransferase like domains"/>
    <property type="match status" value="1"/>
</dbReference>
<reference evidence="2 3" key="1">
    <citation type="submission" date="2017-06" db="EMBL/GenBank/DDBJ databases">
        <title>Sequencing and comparative analysis of myxobacterial genomes.</title>
        <authorList>
            <person name="Rupp O."/>
            <person name="Goesmann A."/>
            <person name="Sogaard-Andersen L."/>
        </authorList>
    </citation>
    <scope>NUCLEOTIDE SEQUENCE [LARGE SCALE GENOMIC DNA]</scope>
    <source>
        <strain evidence="2 3">DSM 14697</strain>
    </source>
</reference>
<dbReference type="RefSeq" id="WP_095960105.1">
    <property type="nucleotide sequence ID" value="NZ_CP022203.1"/>
</dbReference>
<keyword evidence="3" id="KW-1185">Reference proteome</keyword>
<dbReference type="OrthoDB" id="7391081at2"/>